<dbReference type="EMBL" id="AP021936">
    <property type="protein sequence ID" value="BBQ50015.1"/>
    <property type="molecule type" value="Genomic_DNA"/>
</dbReference>
<dbReference type="PANTHER" id="PTHR40547:SF1">
    <property type="entry name" value="SLL0298 PROTEIN"/>
    <property type="match status" value="1"/>
</dbReference>
<dbReference type="PANTHER" id="PTHR40547">
    <property type="entry name" value="SLL0298 PROTEIN"/>
    <property type="match status" value="1"/>
</dbReference>
<proteinExistence type="predicted"/>
<feature type="transmembrane region" description="Helical" evidence="1">
    <location>
        <begin position="59"/>
        <end position="82"/>
    </location>
</feature>
<reference evidence="3 4" key="1">
    <citation type="submission" date="2019-12" db="EMBL/GenBank/DDBJ databases">
        <title>complete genome sequences of Acinetobacter pittii str. WP2-W18-ESBL-11 isolated from wastewater treatment plant effluent.</title>
        <authorList>
            <person name="Sekizuka T."/>
            <person name="Itokawa K."/>
            <person name="Yatsu K."/>
            <person name="Inamine Y."/>
            <person name="Kuroda M."/>
        </authorList>
    </citation>
    <scope>NUCLEOTIDE SEQUENCE [LARGE SCALE GENOMIC DNA]</scope>
    <source>
        <strain evidence="3 4">WP2-W18-ESBL-11</strain>
    </source>
</reference>
<evidence type="ECO:0000259" key="2">
    <source>
        <dbReference type="Pfam" id="PF09835"/>
    </source>
</evidence>
<feature type="transmembrane region" description="Helical" evidence="1">
    <location>
        <begin position="27"/>
        <end position="53"/>
    </location>
</feature>
<keyword evidence="1" id="KW-0812">Transmembrane</keyword>
<dbReference type="Pfam" id="PF09835">
    <property type="entry name" value="DUF2062"/>
    <property type="match status" value="1"/>
</dbReference>
<name>A0A1H8RE11_ACIPI</name>
<keyword evidence="1" id="KW-0472">Membrane</keyword>
<dbReference type="AlphaFoldDB" id="A0A1H8RE11"/>
<organism evidence="3 4">
    <name type="scientific">Acinetobacter pittii</name>
    <name type="common">Acinetobacter genomosp. 3</name>
    <dbReference type="NCBI Taxonomy" id="48296"/>
    <lineage>
        <taxon>Bacteria</taxon>
        <taxon>Pseudomonadati</taxon>
        <taxon>Pseudomonadota</taxon>
        <taxon>Gammaproteobacteria</taxon>
        <taxon>Moraxellales</taxon>
        <taxon>Moraxellaceae</taxon>
        <taxon>Acinetobacter</taxon>
        <taxon>Acinetobacter calcoaceticus/baumannii complex</taxon>
    </lineage>
</organism>
<keyword evidence="1" id="KW-1133">Transmembrane helix</keyword>
<feature type="domain" description="DUF2062" evidence="2">
    <location>
        <begin position="4"/>
        <end position="156"/>
    </location>
</feature>
<protein>
    <recommendedName>
        <fullName evidence="2">DUF2062 domain-containing protein</fullName>
    </recommendedName>
</protein>
<evidence type="ECO:0000256" key="1">
    <source>
        <dbReference type="SAM" id="Phobius"/>
    </source>
</evidence>
<dbReference type="InterPro" id="IPR018639">
    <property type="entry name" value="DUF2062"/>
</dbReference>
<sequence>MKFLRIFGKKTLNPVLWYVNRKSITRAVFVGTFFGLLPIPFHSVFIVMAVLLFEVNLPISLMLAWLSNPLTLVPILYIGFWFGSHIFHVHMINKEMLLGVLHQISRWITHFGHGHIDFSLAKILMTGLVVEAFVFAVILYICTEIFWRWMVVKNWKSRHRQKKQEEVL</sequence>
<dbReference type="Proteomes" id="UP000515758">
    <property type="component" value="Chromosome"/>
</dbReference>
<accession>A0A1H8RE11</accession>
<feature type="transmembrane region" description="Helical" evidence="1">
    <location>
        <begin position="123"/>
        <end position="147"/>
    </location>
</feature>
<evidence type="ECO:0000313" key="3">
    <source>
        <dbReference type="EMBL" id="BBQ50015.1"/>
    </source>
</evidence>
<gene>
    <name evidence="3" type="ORF">WP2W18E11_30130</name>
</gene>
<evidence type="ECO:0000313" key="4">
    <source>
        <dbReference type="Proteomes" id="UP000515758"/>
    </source>
</evidence>